<name>A0A4P6F4A3_9MICO</name>
<dbReference type="CDD" id="cd05260">
    <property type="entry name" value="GDP_MD_SDR_e"/>
    <property type="match status" value="1"/>
</dbReference>
<keyword evidence="5" id="KW-0456">Lyase</keyword>
<dbReference type="EMBL" id="CP035493">
    <property type="protein sequence ID" value="QAY69039.1"/>
    <property type="molecule type" value="Genomic_DNA"/>
</dbReference>
<comment type="function">
    <text evidence="6">Catalyzes the conversion of GDP-D-mannose to GDP-4-dehydro-6-deoxy-D-mannose.</text>
</comment>
<dbReference type="SUPFAM" id="SSF51735">
    <property type="entry name" value="NAD(P)-binding Rossmann-fold domains"/>
    <property type="match status" value="1"/>
</dbReference>
<gene>
    <name evidence="8" type="ORF">ET471_02420</name>
</gene>
<reference evidence="8 9" key="1">
    <citation type="submission" date="2019-01" db="EMBL/GenBank/DDBJ databases">
        <title>Genome sequencing of strain FW10M-9.</title>
        <authorList>
            <person name="Heo J."/>
            <person name="Kim S.-J."/>
            <person name="Kim J.-S."/>
            <person name="Hong S.-B."/>
            <person name="Kwon S.-W."/>
        </authorList>
    </citation>
    <scope>NUCLEOTIDE SEQUENCE [LARGE SCALE GENOMIC DNA]</scope>
    <source>
        <strain evidence="8 9">FW10M-9</strain>
    </source>
</reference>
<evidence type="ECO:0000313" key="9">
    <source>
        <dbReference type="Proteomes" id="UP000292118"/>
    </source>
</evidence>
<comment type="catalytic activity">
    <reaction evidence="1">
        <text>GDP-alpha-D-mannose = GDP-4-dehydro-alpha-D-rhamnose + H2O</text>
        <dbReference type="Rhea" id="RHEA:23820"/>
        <dbReference type="ChEBI" id="CHEBI:15377"/>
        <dbReference type="ChEBI" id="CHEBI:57527"/>
        <dbReference type="ChEBI" id="CHEBI:57964"/>
        <dbReference type="EC" id="4.2.1.47"/>
    </reaction>
</comment>
<dbReference type="PANTHER" id="PTHR43715:SF1">
    <property type="entry name" value="GDP-MANNOSE 4,6 DEHYDRATASE"/>
    <property type="match status" value="1"/>
</dbReference>
<dbReference type="KEGG" id="xya:ET471_02420"/>
<feature type="domain" description="NAD(P)-binding" evidence="7">
    <location>
        <begin position="5"/>
        <end position="308"/>
    </location>
</feature>
<dbReference type="EC" id="4.2.1.47" evidence="4"/>
<dbReference type="InterPro" id="IPR006368">
    <property type="entry name" value="GDP_Man_deHydtase"/>
</dbReference>
<dbReference type="InterPro" id="IPR016040">
    <property type="entry name" value="NAD(P)-bd_dom"/>
</dbReference>
<evidence type="ECO:0000256" key="4">
    <source>
        <dbReference type="ARBA" id="ARBA00011989"/>
    </source>
</evidence>
<evidence type="ECO:0000256" key="3">
    <source>
        <dbReference type="ARBA" id="ARBA00009263"/>
    </source>
</evidence>
<organism evidence="8 9">
    <name type="scientific">Xylanimonas protaetiae</name>
    <dbReference type="NCBI Taxonomy" id="2509457"/>
    <lineage>
        <taxon>Bacteria</taxon>
        <taxon>Bacillati</taxon>
        <taxon>Actinomycetota</taxon>
        <taxon>Actinomycetes</taxon>
        <taxon>Micrococcales</taxon>
        <taxon>Promicromonosporaceae</taxon>
        <taxon>Xylanimonas</taxon>
    </lineage>
</organism>
<dbReference type="Proteomes" id="UP000292118">
    <property type="component" value="Chromosome"/>
</dbReference>
<evidence type="ECO:0000259" key="7">
    <source>
        <dbReference type="Pfam" id="PF16363"/>
    </source>
</evidence>
<dbReference type="InterPro" id="IPR036291">
    <property type="entry name" value="NAD(P)-bd_dom_sf"/>
</dbReference>
<dbReference type="FunFam" id="3.40.50.720:FF:000924">
    <property type="entry name" value="GDP-mannose 4,6 dehydratase"/>
    <property type="match status" value="1"/>
</dbReference>
<evidence type="ECO:0000256" key="2">
    <source>
        <dbReference type="ARBA" id="ARBA00001937"/>
    </source>
</evidence>
<dbReference type="GO" id="GO:0008446">
    <property type="term" value="F:GDP-mannose 4,6-dehydratase activity"/>
    <property type="evidence" value="ECO:0007669"/>
    <property type="project" value="UniProtKB-EC"/>
</dbReference>
<dbReference type="Pfam" id="PF16363">
    <property type="entry name" value="GDP_Man_Dehyd"/>
    <property type="match status" value="1"/>
</dbReference>
<proteinExistence type="inferred from homology"/>
<dbReference type="PANTHER" id="PTHR43715">
    <property type="entry name" value="GDP-MANNOSE 4,6-DEHYDRATASE"/>
    <property type="match status" value="1"/>
</dbReference>
<dbReference type="OrthoDB" id="9779041at2"/>
<sequence length="322" mass="34687">MTRVLITGVTGQDGSYLAERLVAEGHEVHGVVLPSEVDVPLAEGVERHVADLAEIGAVGAVVSRARPDAVYNLAGISSVALSWREPELTARVTGGVVAELLAAVREVEEGTGREVRFLQASSAEIFGAPETWPQTEATPVAPVTPYGAAKAFAHHLVQVFRGTGMHASNVILYNHESPRRPTTFVTRKITSNVARIAVRGTGTLALGNLAAVRDWGWAPDYVDAMVRALEHDLPGDYVVATGESRTVGDFVRTSFEHVGIQDWESHVVVDTRLLRAADAPTLVGDATRAHDVLGWKPMVAFEDLVCRMVDADLERVRAEHRG</sequence>
<comment type="cofactor">
    <cofactor evidence="2">
        <name>NADP(+)</name>
        <dbReference type="ChEBI" id="CHEBI:58349"/>
    </cofactor>
</comment>
<dbReference type="Gene3D" id="3.40.50.720">
    <property type="entry name" value="NAD(P)-binding Rossmann-like Domain"/>
    <property type="match status" value="1"/>
</dbReference>
<dbReference type="GO" id="GO:0042351">
    <property type="term" value="P:'de novo' GDP-L-fucose biosynthetic process"/>
    <property type="evidence" value="ECO:0007669"/>
    <property type="project" value="TreeGrafter"/>
</dbReference>
<dbReference type="Gene3D" id="3.90.25.10">
    <property type="entry name" value="UDP-galactose 4-epimerase, domain 1"/>
    <property type="match status" value="1"/>
</dbReference>
<evidence type="ECO:0000256" key="5">
    <source>
        <dbReference type="ARBA" id="ARBA00023239"/>
    </source>
</evidence>
<dbReference type="AlphaFoldDB" id="A0A4P6F4A3"/>
<keyword evidence="9" id="KW-1185">Reference proteome</keyword>
<evidence type="ECO:0000256" key="1">
    <source>
        <dbReference type="ARBA" id="ARBA00000188"/>
    </source>
</evidence>
<evidence type="ECO:0000313" key="8">
    <source>
        <dbReference type="EMBL" id="QAY69039.1"/>
    </source>
</evidence>
<evidence type="ECO:0000256" key="6">
    <source>
        <dbReference type="ARBA" id="ARBA00059383"/>
    </source>
</evidence>
<dbReference type="RefSeq" id="WP_129186439.1">
    <property type="nucleotide sequence ID" value="NZ_CP035493.1"/>
</dbReference>
<accession>A0A4P6F4A3</accession>
<protein>
    <recommendedName>
        <fullName evidence="4">GDP-mannose 4,6-dehydratase</fullName>
        <ecNumber evidence="4">4.2.1.47</ecNumber>
    </recommendedName>
</protein>
<comment type="similarity">
    <text evidence="3">Belongs to the NAD(P)-dependent epimerase/dehydratase family. GDP-mannose 4,6-dehydratase subfamily.</text>
</comment>